<keyword evidence="4 6" id="KW-0689">Ribosomal protein</keyword>
<dbReference type="FunFam" id="2.40.50.140:FF:000011">
    <property type="entry name" value="30S ribosomal protein S1"/>
    <property type="match status" value="1"/>
</dbReference>
<dbReference type="PRINTS" id="PR00681">
    <property type="entry name" value="RIBOSOMALS1"/>
</dbReference>
<keyword evidence="2" id="KW-0677">Repeat</keyword>
<sequence length="563" mass="62059">MTNEINLNMTESFAQLFEESLKDLETRPGAIVKGTVVAIENGIVLVDAGLKSESAIPAEQFKNAKGELEISVGESVDVALDAVEDGFGETQLSREKAKRHEAWLRLEKAYEDEETVTGIINGKVKGGFTVELEGIRAFLPGSLVDVRPVRDTTHLEGKELEFKVIKLDQKRNNVVVSRRAVIESENSVEREQLLANLQEGQEVKGIVKNLTDYGAFVDLGGVDGLLHITDMAWKRVKHPSEIVNVGDEINVKVLKFDRERTRVSLGLKQLGEDPWVAIAGRYPEGTKLTGRVTNLTDYGCFVEIEEGVEGLVHVSEMDWTNKNIHPSKVVSLGDNVEVMVLDIDEERRRISLGLKQCKANPWDEFAANFNKNDKVTGKIKSITDFGIFIGLEGGIDGLVHLSDISWNVAGEEAVRDYKKGEEISAVVLSVDPERERISLGVKQIEEDPFNKYLSDNKKGAIVTGTITAVDAKGATVELGESVEGYIRVADISRDRIEDASTVLNAGEEVEAKFMGVDRKNRTVSLSIRAKDEADEKEAIDTLNQREEATFSSAMAEAFKAAKQ</sequence>
<dbReference type="GO" id="GO:0003735">
    <property type="term" value="F:structural constituent of ribosome"/>
    <property type="evidence" value="ECO:0007669"/>
    <property type="project" value="InterPro"/>
</dbReference>
<comment type="similarity">
    <text evidence="1 6">Belongs to the bacterial ribosomal protein bS1 family.</text>
</comment>
<gene>
    <name evidence="8" type="ORF">SAMN04488540_11252</name>
</gene>
<dbReference type="CDD" id="cd05689">
    <property type="entry name" value="S1_RPS1_repeat_ec4"/>
    <property type="match status" value="1"/>
</dbReference>
<dbReference type="Pfam" id="PF00575">
    <property type="entry name" value="S1"/>
    <property type="match status" value="6"/>
</dbReference>
<evidence type="ECO:0000256" key="6">
    <source>
        <dbReference type="PIRNR" id="PIRNR002111"/>
    </source>
</evidence>
<dbReference type="CDD" id="cd05687">
    <property type="entry name" value="S1_RPS1_repeat_ec1_hs1"/>
    <property type="match status" value="1"/>
</dbReference>
<feature type="domain" description="S1 motif" evidence="7">
    <location>
        <begin position="372"/>
        <end position="442"/>
    </location>
</feature>
<keyword evidence="9" id="KW-1185">Reference proteome</keyword>
<dbReference type="GO" id="GO:0022627">
    <property type="term" value="C:cytosolic small ribosomal subunit"/>
    <property type="evidence" value="ECO:0007669"/>
    <property type="project" value="TreeGrafter"/>
</dbReference>
<evidence type="ECO:0000256" key="1">
    <source>
        <dbReference type="ARBA" id="ARBA00006767"/>
    </source>
</evidence>
<dbReference type="PIRSF" id="PIRSF002111">
    <property type="entry name" value="RpsA"/>
    <property type="match status" value="1"/>
</dbReference>
<dbReference type="GO" id="GO:0003729">
    <property type="term" value="F:mRNA binding"/>
    <property type="evidence" value="ECO:0007669"/>
    <property type="project" value="TreeGrafter"/>
</dbReference>
<evidence type="ECO:0000256" key="5">
    <source>
        <dbReference type="ARBA" id="ARBA00023274"/>
    </source>
</evidence>
<evidence type="ECO:0000259" key="7">
    <source>
        <dbReference type="PROSITE" id="PS50126"/>
    </source>
</evidence>
<feature type="domain" description="S1 motif" evidence="7">
    <location>
        <begin position="113"/>
        <end position="179"/>
    </location>
</feature>
<accession>A0A1G8W0T1</accession>
<protein>
    <recommendedName>
        <fullName evidence="6">30S ribosomal protein S1</fullName>
    </recommendedName>
</protein>
<feature type="domain" description="S1 motif" evidence="7">
    <location>
        <begin position="285"/>
        <end position="355"/>
    </location>
</feature>
<evidence type="ECO:0000313" key="8">
    <source>
        <dbReference type="EMBL" id="SDJ71726.1"/>
    </source>
</evidence>
<keyword evidence="5 6" id="KW-0687">Ribonucleoprotein</keyword>
<dbReference type="AlphaFoldDB" id="A0A1G8W0T1"/>
<dbReference type="SUPFAM" id="SSF50249">
    <property type="entry name" value="Nucleic acid-binding proteins"/>
    <property type="match status" value="6"/>
</dbReference>
<comment type="function">
    <text evidence="6">Binds mRNA; thus facilitating recognition of the initiation point. It is needed to translate mRNA with a short Shine-Dalgarno (SD) purine-rich sequence.</text>
</comment>
<evidence type="ECO:0000256" key="4">
    <source>
        <dbReference type="ARBA" id="ARBA00022980"/>
    </source>
</evidence>
<dbReference type="InterPro" id="IPR000110">
    <property type="entry name" value="Ribosomal_bS1"/>
</dbReference>
<evidence type="ECO:0000256" key="3">
    <source>
        <dbReference type="ARBA" id="ARBA00022884"/>
    </source>
</evidence>
<dbReference type="CDD" id="cd04465">
    <property type="entry name" value="S1_RPS1_repeat_ec2_hs2"/>
    <property type="match status" value="1"/>
</dbReference>
<dbReference type="FunFam" id="2.40.50.140:FF:000016">
    <property type="entry name" value="30S ribosomal protein S1"/>
    <property type="match status" value="1"/>
</dbReference>
<evidence type="ECO:0000313" key="9">
    <source>
        <dbReference type="Proteomes" id="UP000199527"/>
    </source>
</evidence>
<proteinExistence type="inferred from homology"/>
<dbReference type="EMBL" id="FNEM01000012">
    <property type="protein sequence ID" value="SDJ71726.1"/>
    <property type="molecule type" value="Genomic_DNA"/>
</dbReference>
<evidence type="ECO:0000256" key="2">
    <source>
        <dbReference type="ARBA" id="ARBA00022737"/>
    </source>
</evidence>
<dbReference type="InterPro" id="IPR050437">
    <property type="entry name" value="Ribos_protein_bS1-like"/>
</dbReference>
<dbReference type="FunFam" id="2.40.50.140:FF:000018">
    <property type="entry name" value="30S ribosomal protein S1"/>
    <property type="match status" value="1"/>
</dbReference>
<dbReference type="InterPro" id="IPR035104">
    <property type="entry name" value="Ribosomal_protein_S1-like"/>
</dbReference>
<dbReference type="Proteomes" id="UP000199527">
    <property type="component" value="Unassembled WGS sequence"/>
</dbReference>
<dbReference type="CDD" id="cd05691">
    <property type="entry name" value="S1_RPS1_repeat_ec6"/>
    <property type="match status" value="1"/>
</dbReference>
<dbReference type="InterPro" id="IPR003029">
    <property type="entry name" value="S1_domain"/>
</dbReference>
<dbReference type="FunFam" id="2.40.50.140:FF:000036">
    <property type="entry name" value="30S ribosomal protein S1"/>
    <property type="match status" value="1"/>
</dbReference>
<feature type="domain" description="S1 motif" evidence="7">
    <location>
        <begin position="459"/>
        <end position="528"/>
    </location>
</feature>
<dbReference type="NCBIfam" id="NF004954">
    <property type="entry name" value="PRK06299.1-4"/>
    <property type="match status" value="1"/>
</dbReference>
<name>A0A1G8W0T1_9GAMM</name>
<keyword evidence="3 6" id="KW-0694">RNA-binding</keyword>
<dbReference type="Gene3D" id="2.40.50.140">
    <property type="entry name" value="Nucleic acid-binding proteins"/>
    <property type="match status" value="6"/>
</dbReference>
<dbReference type="PANTHER" id="PTHR10724:SF7">
    <property type="entry name" value="SMALL RIBOSOMAL SUBUNIT PROTEIN BS1C"/>
    <property type="match status" value="1"/>
</dbReference>
<reference evidence="9" key="1">
    <citation type="submission" date="2016-10" db="EMBL/GenBank/DDBJ databases">
        <authorList>
            <person name="Varghese N."/>
            <person name="Submissions S."/>
        </authorList>
    </citation>
    <scope>NUCLEOTIDE SEQUENCE [LARGE SCALE GENOMIC DNA]</scope>
    <source>
        <strain evidence="9">DSM 23317</strain>
    </source>
</reference>
<dbReference type="CDD" id="cd05688">
    <property type="entry name" value="S1_RPS1_repeat_ec3"/>
    <property type="match status" value="1"/>
</dbReference>
<dbReference type="FunFam" id="2.40.50.140:FF:000021">
    <property type="entry name" value="30S ribosomal protein S1"/>
    <property type="match status" value="1"/>
</dbReference>
<dbReference type="PROSITE" id="PS50126">
    <property type="entry name" value="S1"/>
    <property type="match status" value="6"/>
</dbReference>
<dbReference type="NCBIfam" id="NF004952">
    <property type="entry name" value="PRK06299.1-2"/>
    <property type="match status" value="1"/>
</dbReference>
<dbReference type="GO" id="GO:0006412">
    <property type="term" value="P:translation"/>
    <property type="evidence" value="ECO:0007669"/>
    <property type="project" value="InterPro"/>
</dbReference>
<dbReference type="SMART" id="SM00316">
    <property type="entry name" value="S1"/>
    <property type="match status" value="6"/>
</dbReference>
<feature type="domain" description="S1 motif" evidence="7">
    <location>
        <begin position="29"/>
        <end position="95"/>
    </location>
</feature>
<dbReference type="NCBIfam" id="NF004951">
    <property type="entry name" value="PRK06299.1-1"/>
    <property type="match status" value="1"/>
</dbReference>
<dbReference type="FunFam" id="2.40.50.140:FF:000017">
    <property type="entry name" value="30S ribosomal protein S1"/>
    <property type="match status" value="1"/>
</dbReference>
<dbReference type="InterPro" id="IPR012340">
    <property type="entry name" value="NA-bd_OB-fold"/>
</dbReference>
<organism evidence="8 9">
    <name type="scientific">Ferrimonas sediminum</name>
    <dbReference type="NCBI Taxonomy" id="718193"/>
    <lineage>
        <taxon>Bacteria</taxon>
        <taxon>Pseudomonadati</taxon>
        <taxon>Pseudomonadota</taxon>
        <taxon>Gammaproteobacteria</taxon>
        <taxon>Alteromonadales</taxon>
        <taxon>Ferrimonadaceae</taxon>
        <taxon>Ferrimonas</taxon>
    </lineage>
</organism>
<dbReference type="NCBIfam" id="TIGR00717">
    <property type="entry name" value="rpsA"/>
    <property type="match status" value="1"/>
</dbReference>
<feature type="domain" description="S1 motif" evidence="7">
    <location>
        <begin position="200"/>
        <end position="268"/>
    </location>
</feature>
<dbReference type="PANTHER" id="PTHR10724">
    <property type="entry name" value="30S RIBOSOMAL PROTEIN S1"/>
    <property type="match status" value="1"/>
</dbReference>